<dbReference type="EMBL" id="JADCKB010000012">
    <property type="protein sequence ID" value="MBE5040238.1"/>
    <property type="molecule type" value="Genomic_DNA"/>
</dbReference>
<sequence>MAELVRYAKINTVLPREFLLLQGKGCIFKKCAFCDYHTDISDDPFSVNLPVLEQVTGEFGVLDIINSGSAMELDEQTLALIRQTADQKQIHTLWFEAHWLYHDQLKEFAALFPNQTVKFRCGAETFDPQLRIAWNKGIPKEVTAEKIAEYFQGVCLLIAAEGQTKEGILRDIETAQKHFEYCSLNVFVPNSTPFRRDDVLAVWFATEVAPALSHAPGVEILLNNTDLGVG</sequence>
<gene>
    <name evidence="1" type="ORF">INF28_07160</name>
</gene>
<reference evidence="1" key="1">
    <citation type="submission" date="2020-10" db="EMBL/GenBank/DDBJ databases">
        <title>ChiBAC.</title>
        <authorList>
            <person name="Zenner C."/>
            <person name="Hitch T.C.A."/>
            <person name="Clavel T."/>
        </authorList>
    </citation>
    <scope>NUCLEOTIDE SEQUENCE</scope>
    <source>
        <strain evidence="1">DSM 107454</strain>
    </source>
</reference>
<keyword evidence="2" id="KW-1185">Reference proteome</keyword>
<comment type="caution">
    <text evidence="1">The sequence shown here is derived from an EMBL/GenBank/DDBJ whole genome shotgun (WGS) entry which is preliminary data.</text>
</comment>
<organism evidence="1 2">
    <name type="scientific">Ructibacterium gallinarum</name>
    <dbReference type="NCBI Taxonomy" id="2779355"/>
    <lineage>
        <taxon>Bacteria</taxon>
        <taxon>Bacillati</taxon>
        <taxon>Bacillota</taxon>
        <taxon>Clostridia</taxon>
        <taxon>Eubacteriales</taxon>
        <taxon>Oscillospiraceae</taxon>
        <taxon>Ructibacterium</taxon>
    </lineage>
</organism>
<dbReference type="Proteomes" id="UP000806542">
    <property type="component" value="Unassembled WGS sequence"/>
</dbReference>
<name>A0A9D5M2F0_9FIRM</name>
<evidence type="ECO:0000313" key="2">
    <source>
        <dbReference type="Proteomes" id="UP000806542"/>
    </source>
</evidence>
<dbReference type="RefSeq" id="WP_226392786.1">
    <property type="nucleotide sequence ID" value="NZ_JADCKB010000012.1"/>
</dbReference>
<dbReference type="AlphaFoldDB" id="A0A9D5M2F0"/>
<accession>A0A9D5M2F0</accession>
<proteinExistence type="predicted"/>
<evidence type="ECO:0000313" key="1">
    <source>
        <dbReference type="EMBL" id="MBE5040238.1"/>
    </source>
</evidence>
<protein>
    <submittedName>
        <fullName evidence="1">Radical SAM protein</fullName>
    </submittedName>
</protein>